<dbReference type="Pfam" id="PF01121">
    <property type="entry name" value="CoaE"/>
    <property type="match status" value="1"/>
</dbReference>
<dbReference type="EMBL" id="JBHTLY010000008">
    <property type="protein sequence ID" value="MFD1203056.1"/>
    <property type="molecule type" value="Genomic_DNA"/>
</dbReference>
<evidence type="ECO:0000256" key="2">
    <source>
        <dbReference type="ARBA" id="ARBA00022840"/>
    </source>
</evidence>
<dbReference type="Proteomes" id="UP001597181">
    <property type="component" value="Unassembled WGS sequence"/>
</dbReference>
<evidence type="ECO:0000256" key="4">
    <source>
        <dbReference type="NCBIfam" id="TIGR00152"/>
    </source>
</evidence>
<keyword evidence="3" id="KW-0963">Cytoplasm</keyword>
<accession>A0ABW3TQN5</accession>
<evidence type="ECO:0000313" key="6">
    <source>
        <dbReference type="Proteomes" id="UP001597181"/>
    </source>
</evidence>
<dbReference type="PANTHER" id="PTHR10695">
    <property type="entry name" value="DEPHOSPHO-COA KINASE-RELATED"/>
    <property type="match status" value="1"/>
</dbReference>
<comment type="catalytic activity">
    <reaction evidence="3">
        <text>3'-dephospho-CoA + ATP = ADP + CoA + H(+)</text>
        <dbReference type="Rhea" id="RHEA:18245"/>
        <dbReference type="ChEBI" id="CHEBI:15378"/>
        <dbReference type="ChEBI" id="CHEBI:30616"/>
        <dbReference type="ChEBI" id="CHEBI:57287"/>
        <dbReference type="ChEBI" id="CHEBI:57328"/>
        <dbReference type="ChEBI" id="CHEBI:456216"/>
        <dbReference type="EC" id="2.7.1.24"/>
    </reaction>
</comment>
<dbReference type="CDD" id="cd02022">
    <property type="entry name" value="DPCK"/>
    <property type="match status" value="1"/>
</dbReference>
<comment type="subcellular location">
    <subcellularLocation>
        <location evidence="3">Cytoplasm</location>
    </subcellularLocation>
</comment>
<dbReference type="NCBIfam" id="TIGR00152">
    <property type="entry name" value="dephospho-CoA kinase"/>
    <property type="match status" value="1"/>
</dbReference>
<feature type="binding site" evidence="3">
    <location>
        <begin position="11"/>
        <end position="16"/>
    </location>
    <ligand>
        <name>ATP</name>
        <dbReference type="ChEBI" id="CHEBI:30616"/>
    </ligand>
</feature>
<dbReference type="PROSITE" id="PS51219">
    <property type="entry name" value="DPCK"/>
    <property type="match status" value="1"/>
</dbReference>
<dbReference type="GO" id="GO:0004140">
    <property type="term" value="F:dephospho-CoA kinase activity"/>
    <property type="evidence" value="ECO:0007669"/>
    <property type="project" value="UniProtKB-EC"/>
</dbReference>
<dbReference type="SUPFAM" id="SSF52540">
    <property type="entry name" value="P-loop containing nucleoside triphosphate hydrolases"/>
    <property type="match status" value="1"/>
</dbReference>
<dbReference type="InterPro" id="IPR027417">
    <property type="entry name" value="P-loop_NTPase"/>
</dbReference>
<name>A0ABW3TQN5_9MICO</name>
<comment type="caution">
    <text evidence="5">The sequence shown here is derived from an EMBL/GenBank/DDBJ whole genome shotgun (WGS) entry which is preliminary data.</text>
</comment>
<comment type="similarity">
    <text evidence="3">Belongs to the CoaE family.</text>
</comment>
<evidence type="ECO:0000256" key="1">
    <source>
        <dbReference type="ARBA" id="ARBA00022741"/>
    </source>
</evidence>
<evidence type="ECO:0000256" key="3">
    <source>
        <dbReference type="HAMAP-Rule" id="MF_00376"/>
    </source>
</evidence>
<dbReference type="Gene3D" id="3.40.50.300">
    <property type="entry name" value="P-loop containing nucleotide triphosphate hydrolases"/>
    <property type="match status" value="1"/>
</dbReference>
<comment type="pathway">
    <text evidence="3">Cofactor biosynthesis; coenzyme A biosynthesis; CoA from (R)-pantothenate: step 5/5.</text>
</comment>
<dbReference type="HAMAP" id="MF_00376">
    <property type="entry name" value="Dephospho_CoA_kinase"/>
    <property type="match status" value="1"/>
</dbReference>
<dbReference type="NCBIfam" id="NF002879">
    <property type="entry name" value="PRK03333.1"/>
    <property type="match status" value="1"/>
</dbReference>
<keyword evidence="1 3" id="KW-0547">Nucleotide-binding</keyword>
<dbReference type="EC" id="2.7.1.24" evidence="3 4"/>
<protein>
    <recommendedName>
        <fullName evidence="3 4">Dephospho-CoA kinase</fullName>
        <ecNumber evidence="3 4">2.7.1.24</ecNumber>
    </recommendedName>
    <alternativeName>
        <fullName evidence="3">Dephosphocoenzyme A kinase</fullName>
    </alternativeName>
</protein>
<keyword evidence="2 3" id="KW-0067">ATP-binding</keyword>
<reference evidence="6" key="1">
    <citation type="journal article" date="2019" name="Int. J. Syst. Evol. Microbiol.">
        <title>The Global Catalogue of Microorganisms (GCM) 10K type strain sequencing project: providing services to taxonomists for standard genome sequencing and annotation.</title>
        <authorList>
            <consortium name="The Broad Institute Genomics Platform"/>
            <consortium name="The Broad Institute Genome Sequencing Center for Infectious Disease"/>
            <person name="Wu L."/>
            <person name="Ma J."/>
        </authorList>
    </citation>
    <scope>NUCLEOTIDE SEQUENCE [LARGE SCALE GENOMIC DNA]</scope>
    <source>
        <strain evidence="6">CCUG 50213</strain>
    </source>
</reference>
<sequence length="204" mass="22031">MQLIALTGGIAAGKSTIGRRLAELGAHRIDADELARAAVAPGSPGLARVLARFGEHLRTSDGALDRQALGDIVFRDAAALEALNAIVHPEVRRLAEERIAAAVQQRADAVVVYEIPLFVETGAHDSGSGFDWDWVLVADAPAETRVRRMVELRGMAEEEARRRIGNQASDADRRAVADVMIDTSGTEQQTLDQVDAFWRRVTAA</sequence>
<evidence type="ECO:0000313" key="5">
    <source>
        <dbReference type="EMBL" id="MFD1203056.1"/>
    </source>
</evidence>
<keyword evidence="3" id="KW-0173">Coenzyme A biosynthesis</keyword>
<gene>
    <name evidence="3 5" type="primary">coaE</name>
    <name evidence="5" type="ORF">ACFQ3U_14245</name>
</gene>
<keyword evidence="6" id="KW-1185">Reference proteome</keyword>
<organism evidence="5 6">
    <name type="scientific">Leucobacter albus</name>
    <dbReference type="NCBI Taxonomy" id="272210"/>
    <lineage>
        <taxon>Bacteria</taxon>
        <taxon>Bacillati</taxon>
        <taxon>Actinomycetota</taxon>
        <taxon>Actinomycetes</taxon>
        <taxon>Micrococcales</taxon>
        <taxon>Microbacteriaceae</taxon>
        <taxon>Leucobacter</taxon>
    </lineage>
</organism>
<proteinExistence type="inferred from homology"/>
<keyword evidence="3 5" id="KW-0418">Kinase</keyword>
<dbReference type="InterPro" id="IPR001977">
    <property type="entry name" value="Depp_CoAkinase"/>
</dbReference>
<comment type="function">
    <text evidence="3">Catalyzes the phosphorylation of the 3'-hydroxyl group of dephosphocoenzyme A to form coenzyme A.</text>
</comment>
<dbReference type="PANTHER" id="PTHR10695:SF46">
    <property type="entry name" value="BIFUNCTIONAL COENZYME A SYNTHASE-RELATED"/>
    <property type="match status" value="1"/>
</dbReference>
<keyword evidence="3 5" id="KW-0808">Transferase</keyword>
<dbReference type="RefSeq" id="WP_343960118.1">
    <property type="nucleotide sequence ID" value="NZ_BAAAKZ010000006.1"/>
</dbReference>